<feature type="compositionally biased region" description="Basic and acidic residues" evidence="1">
    <location>
        <begin position="57"/>
        <end position="69"/>
    </location>
</feature>
<dbReference type="PANTHER" id="PTHR33401:SF19">
    <property type="entry name" value="(RAPE) HYPOTHETICAL PROTEIN"/>
    <property type="match status" value="1"/>
</dbReference>
<evidence type="ECO:0000256" key="1">
    <source>
        <dbReference type="SAM" id="MobiDB-lite"/>
    </source>
</evidence>
<gene>
    <name evidence="2" type="ORF">M0R45_018049</name>
</gene>
<keyword evidence="3" id="KW-1185">Reference proteome</keyword>
<dbReference type="Proteomes" id="UP001457282">
    <property type="component" value="Unassembled WGS sequence"/>
</dbReference>
<dbReference type="AlphaFoldDB" id="A0AAW1XYA6"/>
<comment type="caution">
    <text evidence="2">The sequence shown here is derived from an EMBL/GenBank/DDBJ whole genome shotgun (WGS) entry which is preliminary data.</text>
</comment>
<evidence type="ECO:0000313" key="2">
    <source>
        <dbReference type="EMBL" id="KAK9941451.1"/>
    </source>
</evidence>
<name>A0AAW1XYA6_RUBAR</name>
<dbReference type="PANTHER" id="PTHR33401">
    <property type="entry name" value="LIGHT-HARVESTING COMPLEX-LIKE PROTEIN OHP2, CHLOROPLASTIC"/>
    <property type="match status" value="1"/>
</dbReference>
<feature type="region of interest" description="Disordered" evidence="1">
    <location>
        <begin position="28"/>
        <end position="101"/>
    </location>
</feature>
<proteinExistence type="predicted"/>
<sequence>MRVMFGKIHCPPFICFCKPSPHIYTPGPLKLENAPHPNPHVPSSKPDTSDQLPDDPIEIKEESVDENPKPAENSLKGAENSLKGNLRKPNSSDPAAPKEELKKRVQWMDFVGKELVEIKEFECSELDDTDNEDENRRGCICVIL</sequence>
<protein>
    <submittedName>
        <fullName evidence="2">Uncharacterized protein</fullName>
    </submittedName>
</protein>
<organism evidence="2 3">
    <name type="scientific">Rubus argutus</name>
    <name type="common">Southern blackberry</name>
    <dbReference type="NCBI Taxonomy" id="59490"/>
    <lineage>
        <taxon>Eukaryota</taxon>
        <taxon>Viridiplantae</taxon>
        <taxon>Streptophyta</taxon>
        <taxon>Embryophyta</taxon>
        <taxon>Tracheophyta</taxon>
        <taxon>Spermatophyta</taxon>
        <taxon>Magnoliopsida</taxon>
        <taxon>eudicotyledons</taxon>
        <taxon>Gunneridae</taxon>
        <taxon>Pentapetalae</taxon>
        <taxon>rosids</taxon>
        <taxon>fabids</taxon>
        <taxon>Rosales</taxon>
        <taxon>Rosaceae</taxon>
        <taxon>Rosoideae</taxon>
        <taxon>Rosoideae incertae sedis</taxon>
        <taxon>Rubus</taxon>
    </lineage>
</organism>
<dbReference type="EMBL" id="JBEDUW010000003">
    <property type="protein sequence ID" value="KAK9941451.1"/>
    <property type="molecule type" value="Genomic_DNA"/>
</dbReference>
<accession>A0AAW1XYA6</accession>
<evidence type="ECO:0000313" key="3">
    <source>
        <dbReference type="Proteomes" id="UP001457282"/>
    </source>
</evidence>
<reference evidence="2 3" key="1">
    <citation type="journal article" date="2023" name="G3 (Bethesda)">
        <title>A chromosome-length genome assembly and annotation of blackberry (Rubus argutus, cv. 'Hillquist').</title>
        <authorList>
            <person name="Bruna T."/>
            <person name="Aryal R."/>
            <person name="Dudchenko O."/>
            <person name="Sargent D.J."/>
            <person name="Mead D."/>
            <person name="Buti M."/>
            <person name="Cavallini A."/>
            <person name="Hytonen T."/>
            <person name="Andres J."/>
            <person name="Pham M."/>
            <person name="Weisz D."/>
            <person name="Mascagni F."/>
            <person name="Usai G."/>
            <person name="Natali L."/>
            <person name="Bassil N."/>
            <person name="Fernandez G.E."/>
            <person name="Lomsadze A."/>
            <person name="Armour M."/>
            <person name="Olukolu B."/>
            <person name="Poorten T."/>
            <person name="Britton C."/>
            <person name="Davik J."/>
            <person name="Ashrafi H."/>
            <person name="Aiden E.L."/>
            <person name="Borodovsky M."/>
            <person name="Worthington M."/>
        </authorList>
    </citation>
    <scope>NUCLEOTIDE SEQUENCE [LARGE SCALE GENOMIC DNA]</scope>
    <source>
        <strain evidence="2">PI 553951</strain>
    </source>
</reference>